<dbReference type="SUPFAM" id="SSF56091">
    <property type="entry name" value="DNA ligase/mRNA capping enzyme, catalytic domain"/>
    <property type="match status" value="1"/>
</dbReference>
<evidence type="ECO:0000259" key="7">
    <source>
        <dbReference type="PROSITE" id="PS50160"/>
    </source>
</evidence>
<proteinExistence type="predicted"/>
<dbReference type="GO" id="GO:0003910">
    <property type="term" value="F:DNA ligase (ATP) activity"/>
    <property type="evidence" value="ECO:0007669"/>
    <property type="project" value="UniProtKB-EC"/>
</dbReference>
<evidence type="ECO:0000256" key="1">
    <source>
        <dbReference type="ARBA" id="ARBA00001968"/>
    </source>
</evidence>
<geneLocation type="plasmid" evidence="8">
    <name>pLS32</name>
</geneLocation>
<dbReference type="GO" id="GO:0006281">
    <property type="term" value="P:DNA repair"/>
    <property type="evidence" value="ECO:0007669"/>
    <property type="project" value="UniProtKB-KW"/>
</dbReference>
<dbReference type="PANTHER" id="PTHR47810:SF1">
    <property type="entry name" value="DNA LIGASE B"/>
    <property type="match status" value="1"/>
</dbReference>
<dbReference type="GO" id="GO:0005524">
    <property type="term" value="F:ATP binding"/>
    <property type="evidence" value="ECO:0007669"/>
    <property type="project" value="InterPro"/>
</dbReference>
<dbReference type="GO" id="GO:0006310">
    <property type="term" value="P:DNA recombination"/>
    <property type="evidence" value="ECO:0007669"/>
    <property type="project" value="InterPro"/>
</dbReference>
<comment type="catalytic activity">
    <reaction evidence="6">
        <text>ATP + (deoxyribonucleotide)n-3'-hydroxyl + 5'-phospho-(deoxyribonucleotide)m = (deoxyribonucleotide)n+m + AMP + diphosphate.</text>
        <dbReference type="EC" id="6.5.1.1"/>
    </reaction>
</comment>
<reference evidence="8" key="1">
    <citation type="journal article" date="1997" name="Proc. Natl. Acad. Sci. U.S.A.">
        <title>Experimental surgery to create subgenomes of Bacillus subtilis 168.</title>
        <authorList>
            <person name="Itaya M."/>
            <person name="Tanaka T."/>
        </authorList>
    </citation>
    <scope>NUCLEOTIDE SEQUENCE</scope>
    <source>
        <strain evidence="8">IAM 11631</strain>
        <plasmid evidence="8">pLS32</plasmid>
    </source>
</reference>
<evidence type="ECO:0000256" key="5">
    <source>
        <dbReference type="ARBA" id="ARBA00023204"/>
    </source>
</evidence>
<sequence length="426" mass="48696">MMKKYVEIFKEIKNESSRKGKEELLRKYENVEGLKEIFKFVYDPLVKTGLAKKKIEKEVCLPTYTQLETIFDAMAYVILYNTGSDQIIQSIQIFLKQLKTEEERELAKSILTKDLPIGISSTTLNKVYGKGFISKHKVMKGQKYNPEKHLTKGEEFIVSLKVDGFRSTTKNLEEGSEFITTTGAKYEGLIELEELMKKLPTGFVYEGELVNVNRDNLSSSDLFRATQSRLKKHGIKKDVRFLLFDMIPIDDYEKGVFDVPYKTRRSFLEETIKKSLPADSLISVVPKFYVGNDKDVIDDLFLEAIGRGEEGLIIHLSDGIFELKKSPSILKVKPEEEADLLCLDVVEDIRGGKCGSIIVDYKGHRVAVAGLKEKWKVDFWKDPSLVVGKIVEIKYFQESKNEHGGLSLRQPSLNRIRDDKDEVSYS</sequence>
<keyword evidence="2 8" id="KW-0436">Ligase</keyword>
<dbReference type="InterPro" id="IPR012340">
    <property type="entry name" value="NA-bd_OB-fold"/>
</dbReference>
<dbReference type="Pfam" id="PF01068">
    <property type="entry name" value="DNA_ligase_A_M"/>
    <property type="match status" value="1"/>
</dbReference>
<name>E9RJB5_BACNA</name>
<dbReference type="PANTHER" id="PTHR47810">
    <property type="entry name" value="DNA LIGASE"/>
    <property type="match status" value="1"/>
</dbReference>
<dbReference type="GO" id="GO:0006260">
    <property type="term" value="P:DNA replication"/>
    <property type="evidence" value="ECO:0007669"/>
    <property type="project" value="UniProtKB-KW"/>
</dbReference>
<dbReference type="InterPro" id="IPR012310">
    <property type="entry name" value="DNA_ligase_ATP-dep_cent"/>
</dbReference>
<keyword evidence="8" id="KW-0614">Plasmid</keyword>
<evidence type="ECO:0000256" key="4">
    <source>
        <dbReference type="ARBA" id="ARBA00022763"/>
    </source>
</evidence>
<comment type="cofactor">
    <cofactor evidence="1">
        <name>a divalent metal cation</name>
        <dbReference type="ChEBI" id="CHEBI:60240"/>
    </cofactor>
</comment>
<dbReference type="AlphaFoldDB" id="E9RJB5"/>
<keyword evidence="5" id="KW-0234">DNA repair</keyword>
<dbReference type="InterPro" id="IPR050326">
    <property type="entry name" value="NAD_dep_DNA_ligaseB"/>
</dbReference>
<dbReference type="Gene3D" id="3.30.470.30">
    <property type="entry name" value="DNA ligase/mRNA capping enzyme"/>
    <property type="match status" value="1"/>
</dbReference>
<keyword evidence="3" id="KW-0235">DNA replication</keyword>
<protein>
    <submittedName>
        <fullName evidence="8">Phage ATP-dependent DNA ligase protein</fullName>
    </submittedName>
</protein>
<evidence type="ECO:0000313" key="8">
    <source>
        <dbReference type="EMBL" id="BAJ77114.1"/>
    </source>
</evidence>
<evidence type="ECO:0000256" key="2">
    <source>
        <dbReference type="ARBA" id="ARBA00022598"/>
    </source>
</evidence>
<dbReference type="PROSITE" id="PS50160">
    <property type="entry name" value="DNA_LIGASE_A3"/>
    <property type="match status" value="1"/>
</dbReference>
<dbReference type="SUPFAM" id="SSF50249">
    <property type="entry name" value="Nucleic acid-binding proteins"/>
    <property type="match status" value="1"/>
</dbReference>
<feature type="domain" description="ATP-dependent DNA ligase family profile" evidence="7">
    <location>
        <begin position="241"/>
        <end position="370"/>
    </location>
</feature>
<keyword evidence="4" id="KW-0227">DNA damage</keyword>
<accession>E9RJB5</accession>
<dbReference type="EMBL" id="AB615353">
    <property type="protein sequence ID" value="BAJ77114.1"/>
    <property type="molecule type" value="Genomic_DNA"/>
</dbReference>
<organism evidence="8">
    <name type="scientific">Bacillus subtilis subsp. natto</name>
    <dbReference type="NCBI Taxonomy" id="86029"/>
    <lineage>
        <taxon>Bacteria</taxon>
        <taxon>Bacillati</taxon>
        <taxon>Bacillota</taxon>
        <taxon>Bacilli</taxon>
        <taxon>Bacillales</taxon>
        <taxon>Bacillaceae</taxon>
        <taxon>Bacillus</taxon>
    </lineage>
</organism>
<dbReference type="Gene3D" id="2.40.50.140">
    <property type="entry name" value="Nucleic acid-binding proteins"/>
    <property type="match status" value="1"/>
</dbReference>
<reference evidence="8" key="2">
    <citation type="submission" date="2011-02" db="EMBL/GenBank/DDBJ databases">
        <title>Genetic factors for stable replication of pLS32 in Bacillus subtilis.</title>
        <authorList>
            <person name="Itaya M."/>
        </authorList>
    </citation>
    <scope>NUCLEOTIDE SEQUENCE</scope>
    <source>
        <strain evidence="8">IAM 11631</strain>
        <plasmid evidence="8">pLS32</plasmid>
    </source>
</reference>
<evidence type="ECO:0000256" key="6">
    <source>
        <dbReference type="ARBA" id="ARBA00034003"/>
    </source>
</evidence>
<evidence type="ECO:0000256" key="3">
    <source>
        <dbReference type="ARBA" id="ARBA00022705"/>
    </source>
</evidence>